<feature type="compositionally biased region" description="Basic and acidic residues" evidence="2">
    <location>
        <begin position="31"/>
        <end position="44"/>
    </location>
</feature>
<dbReference type="InterPro" id="IPR022385">
    <property type="entry name" value="Rhs_assc_core"/>
</dbReference>
<accession>A0A5C4VK35</accession>
<dbReference type="Pfam" id="PF05593">
    <property type="entry name" value="RHS_repeat"/>
    <property type="match status" value="3"/>
</dbReference>
<dbReference type="SUPFAM" id="SSF51294">
    <property type="entry name" value="Hedgehog/intein (Hint) domain"/>
    <property type="match status" value="1"/>
</dbReference>
<dbReference type="NCBIfam" id="TIGR03696">
    <property type="entry name" value="Rhs_assc_core"/>
    <property type="match status" value="1"/>
</dbReference>
<keyword evidence="5" id="KW-1185">Reference proteome</keyword>
<dbReference type="Pfam" id="PF25023">
    <property type="entry name" value="TEN_YD-shell"/>
    <property type="match status" value="1"/>
</dbReference>
<evidence type="ECO:0000313" key="4">
    <source>
        <dbReference type="EMBL" id="KAB8189125.1"/>
    </source>
</evidence>
<gene>
    <name evidence="4" type="ORF">FH608_040455</name>
</gene>
<dbReference type="GO" id="GO:0016539">
    <property type="term" value="P:intein-mediated protein splicing"/>
    <property type="evidence" value="ECO:0007669"/>
    <property type="project" value="InterPro"/>
</dbReference>
<dbReference type="InterPro" id="IPR031325">
    <property type="entry name" value="RHS_repeat"/>
</dbReference>
<feature type="region of interest" description="Disordered" evidence="2">
    <location>
        <begin position="28"/>
        <end position="92"/>
    </location>
</feature>
<sequence length="2265" mass="242935">MKHSSLFRRAAAAMSVVVVTSLIQGAALPSGERRSAEAERDRPVAGKVLRAKPRPVPKEPATPRNRPRSAWPQEKKALVTPPAAGARAAAAAPGTPLTLTMKGTAAVGEVEVAVLPRKAALKTGAGGPVFTLRSTAGAEGAVGAGLDYSDFAGLYGGAYASRLTLVELPACALSTPDAPECRTATPLKTVNDAERRTLSVDEVKLRGGTPTVLAAVAGTSGASGDYKATPLSPSSTWQVNLNTGDFAWSYGIPVPEVPGGLAPDVELGYSSGAVDGRTANTNNQSSWIGDGFDLWPGYIERSYKSCADDGVENADGMKPGDLCWAYDNAFVSFNGQGGELVPAGENTWKFRADDGSKIERIQGDNGDVRGNGARKDEYWLITAPNGVKYYFGYNRLPGWSSGKETTDSVWTVPVFGDDTGEDCHGDTFTESWCRQAWRWNLDYVVDPRGNAIAYFYDKETNSYGRNLKATDNTRYVRGGTLDRIEYGLDEDAMYTTPALAKVDFTSGERCLPDSLTTCASIETDAAYWYDTPWDLNCGEGEDCDDGRLSPSFFTRKRLTSITTYAGGSKVDSFKLAHRWGQADVDYQLLLDSIQRTGHTGSTAITMPKVTLAYTQLANRLDKTGDGYPPFIKSRLSSVADEYGGQIDAQYSAPACAWDKLPTPHTNTTRCFPQFYGGSITDPPTQQWFNKYVVTSVTTTDRTGGAPDQVLRYEYLGDAAWHYDDDNGLTEEKRKTWSQWRGYQHVRVLTTASQTDTYFLRGMHGDKAAPEGDATKDVSVSLSEGEGQPIVDHEALAGATYKTVQFSGPGGKVLSKSVTRPWRHQTATRTRPWGTITANLTGAAQSRTWTSLDDGTGARWRTTTVKNTYETVAGRIVAIDDLGDDATAADDKCTRTTYATDALGKNLTLPSRVEVAARTCAAAPERPGDVITDVRTAYDGGTYGAAPTAGAATATATLKEYQDTTAVYLESGSTYDDYGRVLTSTDLTATVKIAANGAITRTARTDGRTTTTTRTPATGFVTTTKVTGPPAEPGDPATAQTATTTHDVTRGQVLTTTDTNGKVTNLAYDALGRLTKVWLPDRLTGQTPTYAFSYRITENDAVAVGSTSTGLNGTTQTSYTLYDGLLRPRQVQEPGPDGGRLITDTFYNERGLEAIEFTSYFTTGLPRTGLFQPDDALSVETQTHHSYDGLGRETRTALVAGNSTGGKTVSTTTTIYGGDRVTVIPPAGATATTTVTDARGRTVALHQHHQRSAASAADITTYAYNPAGKLKKITDPDGNDWIYEYDLLGRQVVSQDPDKGRSISTYDDRGQLTSTQDARKAVLQYVYDGLGRKTQLRDKSGTVLASWEYDTIPGAKGQLAKSIRHVGGHAYVQEVNTYDRLYRVTSSSVVIPDAEGALKGTYTFKTSYEDAGMVKGLGLPAAGALPAATVAFAYQDKTLWPAVVNGLGVTATTGYFHTGDPSEIVMSRSGGKTTTVGYSYEWGTQRLAVSSVDTEDVPGTDRSATYRYDEAGNILAVADVSRDGTDTQCFAYDYLRRLTEAWTPATCAGTPSGAALTGPAAYWHSYTYDKVGNRHTETQHHPSGDAAKDITRTYTYPAAGGDRPHALTSVTAEGPSGTTTDTYDYDAAGNTTSRPGQVLEWDAEGHLAKVAEGDTVTEYLYDADGSRLIGRTPTGTTLYLGGTEVVLAKNSTTPKATRYLDLGGGHQAVQSDNGAITFTIADHLGTGQIALDSATQKLSQRRMLPFGGPRGPQINGWPGTRGFVGGIDDTQTTGLTHLGAREYDPSTGRFISVDPILDVQNPQQYQGYAYSGNNPITFSDPTGLLFDFGSWFDRAVKGAASAARSTATTIANQSGYVPGGQKPHVDQVSVQDATVIEGVRIPTNTELVSMAPHLYKEETPEWANQRLWARRQCATSERDGGLGGSSFCSQVLHMRWNEMPQPQQDHNHSLLKGIVKAIWPVDDIASCKTGKGKSCAATLVSIAPWGKLAKRLKVLKGGKKATGARSATKCVNSFAPDTPVLMADGTREEIEDIEVGDKVLATDPETGETSAEKVTALHRNRDTELADVTIRTAGGKALTIRTTQHHPFWNATSKKWVDAADLHAGESLQAPGGDQVKIAAVRVFDGARYMHNLTVGDLHTYYVEAGDQPVLVHNSDRCDIFSAPSISVDRHGRLTNGRYTLDSTGMDPHINGTPGKSQFGFHVNSGKAVLDAAAYADRFGLWVGPKAKVPVSNGVIGYLGDGTPTTWVNVYRNKNGFIHGSPGSPR</sequence>
<dbReference type="InterPro" id="IPR006141">
    <property type="entry name" value="Intein_N"/>
</dbReference>
<organism evidence="4 5">
    <name type="scientific">Nonomuraea phyllanthi</name>
    <dbReference type="NCBI Taxonomy" id="2219224"/>
    <lineage>
        <taxon>Bacteria</taxon>
        <taxon>Bacillati</taxon>
        <taxon>Actinomycetota</taxon>
        <taxon>Actinomycetes</taxon>
        <taxon>Streptosporangiales</taxon>
        <taxon>Streptosporangiaceae</taxon>
        <taxon>Nonomuraea</taxon>
    </lineage>
</organism>
<dbReference type="Gene3D" id="2.180.10.10">
    <property type="entry name" value="RHS repeat-associated core"/>
    <property type="match status" value="2"/>
</dbReference>
<comment type="caution">
    <text evidence="4">The sequence shown here is derived from an EMBL/GenBank/DDBJ whole genome shotgun (WGS) entry which is preliminary data.</text>
</comment>
<name>A0A5C4VK35_9ACTN</name>
<dbReference type="Gene3D" id="2.170.16.10">
    <property type="entry name" value="Hedgehog/Intein (Hint) domain"/>
    <property type="match status" value="1"/>
</dbReference>
<evidence type="ECO:0000256" key="1">
    <source>
        <dbReference type="ARBA" id="ARBA00022737"/>
    </source>
</evidence>
<evidence type="ECO:0000313" key="5">
    <source>
        <dbReference type="Proteomes" id="UP000312512"/>
    </source>
</evidence>
<feature type="compositionally biased region" description="Low complexity" evidence="2">
    <location>
        <begin position="78"/>
        <end position="92"/>
    </location>
</feature>
<dbReference type="EMBL" id="VDLX02000021">
    <property type="protein sequence ID" value="KAB8189125.1"/>
    <property type="molecule type" value="Genomic_DNA"/>
</dbReference>
<dbReference type="OrthoDB" id="291011at2"/>
<dbReference type="PANTHER" id="PTHR32305:SF17">
    <property type="entry name" value="TRNA NUCLEASE WAPA"/>
    <property type="match status" value="1"/>
</dbReference>
<protein>
    <submittedName>
        <fullName evidence="4">Sugar-binding protein</fullName>
    </submittedName>
</protein>
<dbReference type="CDD" id="cd00081">
    <property type="entry name" value="Hint"/>
    <property type="match status" value="1"/>
</dbReference>
<evidence type="ECO:0000259" key="3">
    <source>
        <dbReference type="SMART" id="SM00306"/>
    </source>
</evidence>
<dbReference type="InterPro" id="IPR003587">
    <property type="entry name" value="Hint_dom_N"/>
</dbReference>
<dbReference type="InterPro" id="IPR050708">
    <property type="entry name" value="T6SS_VgrG/RHS"/>
</dbReference>
<dbReference type="PANTHER" id="PTHR32305">
    <property type="match status" value="1"/>
</dbReference>
<dbReference type="InterPro" id="IPR056823">
    <property type="entry name" value="TEN-like_YD-shell"/>
</dbReference>
<feature type="region of interest" description="Disordered" evidence="2">
    <location>
        <begin position="1600"/>
        <end position="1623"/>
    </location>
</feature>
<keyword evidence="1" id="KW-0677">Repeat</keyword>
<evidence type="ECO:0000256" key="2">
    <source>
        <dbReference type="SAM" id="MobiDB-lite"/>
    </source>
</evidence>
<proteinExistence type="predicted"/>
<reference evidence="4 5" key="1">
    <citation type="submission" date="2019-10" db="EMBL/GenBank/DDBJ databases">
        <title>Nonomuraea sp. nov., isolated from Phyllanthus amarus.</title>
        <authorList>
            <person name="Klykleung N."/>
            <person name="Tanasupawat S."/>
        </authorList>
    </citation>
    <scope>NUCLEOTIDE SEQUENCE [LARGE SCALE GENOMIC DNA]</scope>
    <source>
        <strain evidence="4 5">PA1-10</strain>
    </source>
</reference>
<feature type="region of interest" description="Disordered" evidence="2">
    <location>
        <begin position="1019"/>
        <end position="1042"/>
    </location>
</feature>
<dbReference type="NCBIfam" id="TIGR01643">
    <property type="entry name" value="YD_repeat_2x"/>
    <property type="match status" value="3"/>
</dbReference>
<dbReference type="RefSeq" id="WP_139635722.1">
    <property type="nucleotide sequence ID" value="NZ_VDLX02000021.1"/>
</dbReference>
<dbReference type="PROSITE" id="PS50817">
    <property type="entry name" value="INTEIN_N_TER"/>
    <property type="match status" value="1"/>
</dbReference>
<dbReference type="SMART" id="SM00306">
    <property type="entry name" value="HintN"/>
    <property type="match status" value="1"/>
</dbReference>
<dbReference type="InterPro" id="IPR036844">
    <property type="entry name" value="Hint_dom_sf"/>
</dbReference>
<dbReference type="Pfam" id="PF07591">
    <property type="entry name" value="PT-HINT"/>
    <property type="match status" value="1"/>
</dbReference>
<dbReference type="Proteomes" id="UP000312512">
    <property type="component" value="Unassembled WGS sequence"/>
</dbReference>
<dbReference type="InterPro" id="IPR006530">
    <property type="entry name" value="YD"/>
</dbReference>
<feature type="domain" description="Hint" evidence="3">
    <location>
        <begin position="2010"/>
        <end position="2111"/>
    </location>
</feature>